<dbReference type="RefSeq" id="WP_166451611.1">
    <property type="nucleotide sequence ID" value="NZ_JAAOMA010000009.1"/>
</dbReference>
<comment type="caution">
    <text evidence="1">The sequence shown here is derived from an EMBL/GenBank/DDBJ whole genome shotgun (WGS) entry which is preliminary data.</text>
</comment>
<evidence type="ECO:0000313" key="2">
    <source>
        <dbReference type="Proteomes" id="UP001515641"/>
    </source>
</evidence>
<proteinExistence type="predicted"/>
<dbReference type="Proteomes" id="UP001515641">
    <property type="component" value="Unassembled WGS sequence"/>
</dbReference>
<reference evidence="1 2" key="1">
    <citation type="submission" date="2020-03" db="EMBL/GenBank/DDBJ databases">
        <title>Draft genome sequence of environmentally isolated cultures.</title>
        <authorList>
            <person name="Wilson H.S."/>
            <person name="De Leon M.E."/>
        </authorList>
    </citation>
    <scope>NUCLEOTIDE SEQUENCE [LARGE SCALE GENOMIC DNA]</scope>
    <source>
        <strain evidence="1 2">HSC-31F16</strain>
    </source>
</reference>
<accession>A0ABX0L833</accession>
<name>A0ABX0L833_9NEIS</name>
<evidence type="ECO:0000313" key="1">
    <source>
        <dbReference type="EMBL" id="NHR05263.1"/>
    </source>
</evidence>
<dbReference type="EMBL" id="JAAOMA010000009">
    <property type="protein sequence ID" value="NHR05263.1"/>
    <property type="molecule type" value="Genomic_DNA"/>
</dbReference>
<protein>
    <recommendedName>
        <fullName evidence="3">Transposase</fullName>
    </recommendedName>
</protein>
<gene>
    <name evidence="1" type="ORF">HA052_08615</name>
</gene>
<organism evidence="1 2">
    <name type="scientific">Chromobacterium fluminis</name>
    <dbReference type="NCBI Taxonomy" id="3044269"/>
    <lineage>
        <taxon>Bacteria</taxon>
        <taxon>Pseudomonadati</taxon>
        <taxon>Pseudomonadota</taxon>
        <taxon>Betaproteobacteria</taxon>
        <taxon>Neisseriales</taxon>
        <taxon>Chromobacteriaceae</taxon>
        <taxon>Chromobacterium</taxon>
    </lineage>
</organism>
<evidence type="ECO:0008006" key="3">
    <source>
        <dbReference type="Google" id="ProtNLM"/>
    </source>
</evidence>
<sequence>MAYGSAGAYLRRNAMLHSNNVDKRTLIALVHTIAIENALFPRPIIRWRYKFRSQKQKADAFHLHLAAILRQ</sequence>
<keyword evidence="2" id="KW-1185">Reference proteome</keyword>